<dbReference type="SUPFAM" id="SSF52540">
    <property type="entry name" value="P-loop containing nucleoside triphosphate hydrolases"/>
    <property type="match status" value="1"/>
</dbReference>
<dbReference type="Gene3D" id="3.40.850.10">
    <property type="entry name" value="Kinesin motor domain"/>
    <property type="match status" value="1"/>
</dbReference>
<dbReference type="AlphaFoldDB" id="A0A401NIZ7"/>
<comment type="caution">
    <text evidence="3">The sequence shown here is derived from an EMBL/GenBank/DDBJ whole genome shotgun (WGS) entry which is preliminary data.</text>
</comment>
<feature type="non-terminal residue" evidence="3">
    <location>
        <position position="1"/>
    </location>
</feature>
<name>A0A401NIZ7_SCYTO</name>
<evidence type="ECO:0000256" key="1">
    <source>
        <dbReference type="ARBA" id="ARBA00022741"/>
    </source>
</evidence>
<protein>
    <recommendedName>
        <fullName evidence="5">Kinesin motor domain-containing protein</fullName>
    </recommendedName>
</protein>
<evidence type="ECO:0008006" key="5">
    <source>
        <dbReference type="Google" id="ProtNLM"/>
    </source>
</evidence>
<keyword evidence="1" id="KW-0547">Nucleotide-binding</keyword>
<organism evidence="3 4">
    <name type="scientific">Scyliorhinus torazame</name>
    <name type="common">Cloudy catshark</name>
    <name type="synonym">Catulus torazame</name>
    <dbReference type="NCBI Taxonomy" id="75743"/>
    <lineage>
        <taxon>Eukaryota</taxon>
        <taxon>Metazoa</taxon>
        <taxon>Chordata</taxon>
        <taxon>Craniata</taxon>
        <taxon>Vertebrata</taxon>
        <taxon>Chondrichthyes</taxon>
        <taxon>Elasmobranchii</taxon>
        <taxon>Galeomorphii</taxon>
        <taxon>Galeoidea</taxon>
        <taxon>Carcharhiniformes</taxon>
        <taxon>Scyliorhinidae</taxon>
        <taxon>Scyliorhinus</taxon>
    </lineage>
</organism>
<dbReference type="InterPro" id="IPR036961">
    <property type="entry name" value="Kinesin_motor_dom_sf"/>
</dbReference>
<reference evidence="3 4" key="1">
    <citation type="journal article" date="2018" name="Nat. Ecol. Evol.">
        <title>Shark genomes provide insights into elasmobranch evolution and the origin of vertebrates.</title>
        <authorList>
            <person name="Hara Y"/>
            <person name="Yamaguchi K"/>
            <person name="Onimaru K"/>
            <person name="Kadota M"/>
            <person name="Koyanagi M"/>
            <person name="Keeley SD"/>
            <person name="Tatsumi K"/>
            <person name="Tanaka K"/>
            <person name="Motone F"/>
            <person name="Kageyama Y"/>
            <person name="Nozu R"/>
            <person name="Adachi N"/>
            <person name="Nishimura O"/>
            <person name="Nakagawa R"/>
            <person name="Tanegashima C"/>
            <person name="Kiyatake I"/>
            <person name="Matsumoto R"/>
            <person name="Murakumo K"/>
            <person name="Nishida K"/>
            <person name="Terakita A"/>
            <person name="Kuratani S"/>
            <person name="Sato K"/>
            <person name="Hyodo S Kuraku.S."/>
        </authorList>
    </citation>
    <scope>NUCLEOTIDE SEQUENCE [LARGE SCALE GENOMIC DNA]</scope>
</reference>
<accession>A0A401NIZ7</accession>
<dbReference type="STRING" id="75743.A0A401NIZ7"/>
<sequence length="134" mass="15153">LRSEASGRESEVDVFNIPEPSALVVLEPRERNKFDFPQLVLHPPSNMSESNVKVAVRIRPLNRREIDLNTKCVIDVEGNQTILNPANANLGKGDASKENISRSCCKLREIPPKLKKGTNTERFFKEIKQNQEKS</sequence>
<dbReference type="InterPro" id="IPR027417">
    <property type="entry name" value="P-loop_NTPase"/>
</dbReference>
<keyword evidence="2" id="KW-0067">ATP-binding</keyword>
<evidence type="ECO:0000313" key="4">
    <source>
        <dbReference type="Proteomes" id="UP000288216"/>
    </source>
</evidence>
<evidence type="ECO:0000313" key="3">
    <source>
        <dbReference type="EMBL" id="GCB60839.1"/>
    </source>
</evidence>
<evidence type="ECO:0000256" key="2">
    <source>
        <dbReference type="ARBA" id="ARBA00022840"/>
    </source>
</evidence>
<dbReference type="GO" id="GO:0005524">
    <property type="term" value="F:ATP binding"/>
    <property type="evidence" value="ECO:0007669"/>
    <property type="project" value="UniProtKB-KW"/>
</dbReference>
<gene>
    <name evidence="3" type="ORF">scyTo_0009239</name>
</gene>
<dbReference type="OrthoDB" id="3176171at2759"/>
<dbReference type="EMBL" id="BFAA01003720">
    <property type="protein sequence ID" value="GCB60839.1"/>
    <property type="molecule type" value="Genomic_DNA"/>
</dbReference>
<dbReference type="Proteomes" id="UP000288216">
    <property type="component" value="Unassembled WGS sequence"/>
</dbReference>
<proteinExistence type="predicted"/>
<keyword evidence="4" id="KW-1185">Reference proteome</keyword>